<evidence type="ECO:0000313" key="4">
    <source>
        <dbReference type="EMBL" id="KDR65435.1"/>
    </source>
</evidence>
<reference evidence="5" key="1">
    <citation type="journal article" date="2014" name="Proc. Natl. Acad. Sci. U.S.A.">
        <title>Extensive sampling of basidiomycete genomes demonstrates inadequacy of the white-rot/brown-rot paradigm for wood decay fungi.</title>
        <authorList>
            <person name="Riley R."/>
            <person name="Salamov A.A."/>
            <person name="Brown D.W."/>
            <person name="Nagy L.G."/>
            <person name="Floudas D."/>
            <person name="Held B.W."/>
            <person name="Levasseur A."/>
            <person name="Lombard V."/>
            <person name="Morin E."/>
            <person name="Otillar R."/>
            <person name="Lindquist E.A."/>
            <person name="Sun H."/>
            <person name="LaButti K.M."/>
            <person name="Schmutz J."/>
            <person name="Jabbour D."/>
            <person name="Luo H."/>
            <person name="Baker S.E."/>
            <person name="Pisabarro A.G."/>
            <person name="Walton J.D."/>
            <person name="Blanchette R.A."/>
            <person name="Henrissat B."/>
            <person name="Martin F."/>
            <person name="Cullen D."/>
            <person name="Hibbett D.S."/>
            <person name="Grigoriev I.V."/>
        </authorList>
    </citation>
    <scope>NUCLEOTIDE SEQUENCE [LARGE SCALE GENOMIC DNA]</scope>
    <source>
        <strain evidence="5">CBS 339.88</strain>
    </source>
</reference>
<proteinExistence type="predicted"/>
<gene>
    <name evidence="4" type="ORF">GALMADRAFT_148708</name>
</gene>
<dbReference type="AlphaFoldDB" id="A0A067S3Q1"/>
<keyword evidence="1" id="KW-0677">Repeat</keyword>
<dbReference type="Pfam" id="PF12796">
    <property type="entry name" value="Ank_2"/>
    <property type="match status" value="1"/>
</dbReference>
<evidence type="ECO:0000256" key="1">
    <source>
        <dbReference type="ARBA" id="ARBA00022737"/>
    </source>
</evidence>
<dbReference type="InterPro" id="IPR002110">
    <property type="entry name" value="Ankyrin_rpt"/>
</dbReference>
<dbReference type="SMART" id="SM00248">
    <property type="entry name" value="ANK"/>
    <property type="match status" value="2"/>
</dbReference>
<keyword evidence="5" id="KW-1185">Reference proteome</keyword>
<feature type="repeat" description="ANK" evidence="3">
    <location>
        <begin position="60"/>
        <end position="89"/>
    </location>
</feature>
<sequence length="298" mass="33223">MHAGLGTHGTLVPRRFSCAPLGGWHGSALQAASEEGHEGVVKMLLEEGADVNALGGWHGSALQAASEEGHEGVVKMLLENGADVDAVKLKCVVNPAVLKLLIKAKRSHKSLSDDIPDDIPDDVSINIPDDISINISDDISVNILPWIFSPSFRVLALKYVSDSVPVFLLRWDDFGYAFLTRFHAFFRPRLRLTTFELDEENESSPQRLSYQTPSFAARIFQTTIRHLRTRAVEPVSNSSALITSTLYLWPFRQFLLLDMVFFNDSLPYHRQALDIAAPTSRLYPLLHPQSIDAIVYTR</sequence>
<accession>A0A067S3Q1</accession>
<organism evidence="4 5">
    <name type="scientific">Galerina marginata (strain CBS 339.88)</name>
    <dbReference type="NCBI Taxonomy" id="685588"/>
    <lineage>
        <taxon>Eukaryota</taxon>
        <taxon>Fungi</taxon>
        <taxon>Dikarya</taxon>
        <taxon>Basidiomycota</taxon>
        <taxon>Agaricomycotina</taxon>
        <taxon>Agaricomycetes</taxon>
        <taxon>Agaricomycetidae</taxon>
        <taxon>Agaricales</taxon>
        <taxon>Agaricineae</taxon>
        <taxon>Strophariaceae</taxon>
        <taxon>Galerina</taxon>
    </lineage>
</organism>
<dbReference type="PANTHER" id="PTHR24171">
    <property type="entry name" value="ANKYRIN REPEAT DOMAIN-CONTAINING PROTEIN 39-RELATED"/>
    <property type="match status" value="1"/>
</dbReference>
<evidence type="ECO:0000313" key="5">
    <source>
        <dbReference type="Proteomes" id="UP000027222"/>
    </source>
</evidence>
<dbReference type="Proteomes" id="UP000027222">
    <property type="component" value="Unassembled WGS sequence"/>
</dbReference>
<keyword evidence="2 3" id="KW-0040">ANK repeat</keyword>
<evidence type="ECO:0000256" key="2">
    <source>
        <dbReference type="ARBA" id="ARBA00023043"/>
    </source>
</evidence>
<dbReference type="PROSITE" id="PS50088">
    <property type="entry name" value="ANK_REPEAT"/>
    <property type="match status" value="2"/>
</dbReference>
<dbReference type="STRING" id="685588.A0A067S3Q1"/>
<dbReference type="Gene3D" id="1.25.40.20">
    <property type="entry name" value="Ankyrin repeat-containing domain"/>
    <property type="match status" value="1"/>
</dbReference>
<dbReference type="PANTHER" id="PTHR24171:SF10">
    <property type="entry name" value="ANKYRIN REPEAT DOMAIN-CONTAINING PROTEIN 29-LIKE"/>
    <property type="match status" value="1"/>
</dbReference>
<feature type="repeat" description="ANK" evidence="3">
    <location>
        <begin position="27"/>
        <end position="56"/>
    </location>
</feature>
<name>A0A067S3Q1_GALM3</name>
<dbReference type="OrthoDB" id="194358at2759"/>
<dbReference type="SUPFAM" id="SSF48403">
    <property type="entry name" value="Ankyrin repeat"/>
    <property type="match status" value="1"/>
</dbReference>
<dbReference type="PROSITE" id="PS50297">
    <property type="entry name" value="ANK_REP_REGION"/>
    <property type="match status" value="2"/>
</dbReference>
<dbReference type="HOGENOM" id="CLU_933972_0_0_1"/>
<dbReference type="EMBL" id="KL142449">
    <property type="protein sequence ID" value="KDR65435.1"/>
    <property type="molecule type" value="Genomic_DNA"/>
</dbReference>
<protein>
    <submittedName>
        <fullName evidence="4">Uncharacterized protein</fullName>
    </submittedName>
</protein>
<evidence type="ECO:0000256" key="3">
    <source>
        <dbReference type="PROSITE-ProRule" id="PRU00023"/>
    </source>
</evidence>
<dbReference type="InterPro" id="IPR036770">
    <property type="entry name" value="Ankyrin_rpt-contain_sf"/>
</dbReference>